<feature type="domain" description="RING-type" evidence="12">
    <location>
        <begin position="77"/>
        <end position="121"/>
    </location>
</feature>
<feature type="region of interest" description="Disordered" evidence="11">
    <location>
        <begin position="257"/>
        <end position="290"/>
    </location>
</feature>
<dbReference type="PANTHER" id="PTHR12313">
    <property type="entry name" value="E3 UBIQUITIN-PROTEIN LIGASE RNF5-RELATED"/>
    <property type="match status" value="1"/>
</dbReference>
<keyword evidence="6 9" id="KW-0833">Ubl conjugation pathway</keyword>
<comment type="domain">
    <text evidence="9">The RING-type zinc finger domain is responsible for E3 ligase activity.</text>
</comment>
<keyword evidence="4 9" id="KW-0479">Metal-binding</keyword>
<dbReference type="EC" id="2.3.2.27" evidence="9"/>
<evidence type="ECO:0000256" key="11">
    <source>
        <dbReference type="SAM" id="MobiDB-lite"/>
    </source>
</evidence>
<dbReference type="InterPro" id="IPR013083">
    <property type="entry name" value="Znf_RING/FYVE/PHD"/>
</dbReference>
<keyword evidence="5 8" id="KW-0863">Zinc-finger</keyword>
<keyword evidence="10" id="KW-0175">Coiled coil</keyword>
<evidence type="ECO:0000256" key="2">
    <source>
        <dbReference type="ARBA" id="ARBA00004906"/>
    </source>
</evidence>
<accession>A0A1D1XKA1</accession>
<evidence type="ECO:0000256" key="1">
    <source>
        <dbReference type="ARBA" id="ARBA00000900"/>
    </source>
</evidence>
<name>A0A1D1XKA1_9ARAE</name>
<gene>
    <name evidence="13" type="primary">RMA3_1</name>
    <name evidence="13" type="ORF">g.29777</name>
</gene>
<organism evidence="13">
    <name type="scientific">Anthurium amnicola</name>
    <dbReference type="NCBI Taxonomy" id="1678845"/>
    <lineage>
        <taxon>Eukaryota</taxon>
        <taxon>Viridiplantae</taxon>
        <taxon>Streptophyta</taxon>
        <taxon>Embryophyta</taxon>
        <taxon>Tracheophyta</taxon>
        <taxon>Spermatophyta</taxon>
        <taxon>Magnoliopsida</taxon>
        <taxon>Liliopsida</taxon>
        <taxon>Araceae</taxon>
        <taxon>Pothoideae</taxon>
        <taxon>Potheae</taxon>
        <taxon>Anthurium</taxon>
    </lineage>
</organism>
<dbReference type="InterPro" id="IPR018957">
    <property type="entry name" value="Znf_C3HC4_RING-type"/>
</dbReference>
<dbReference type="GO" id="GO:0006511">
    <property type="term" value="P:ubiquitin-dependent protein catabolic process"/>
    <property type="evidence" value="ECO:0007669"/>
    <property type="project" value="UniProtKB-UniRule"/>
</dbReference>
<feature type="coiled-coil region" evidence="10">
    <location>
        <begin position="192"/>
        <end position="219"/>
    </location>
</feature>
<dbReference type="InterPro" id="IPR045103">
    <property type="entry name" value="RNF5/RNF185-like"/>
</dbReference>
<evidence type="ECO:0000256" key="6">
    <source>
        <dbReference type="ARBA" id="ARBA00022786"/>
    </source>
</evidence>
<evidence type="ECO:0000259" key="12">
    <source>
        <dbReference type="PROSITE" id="PS50089"/>
    </source>
</evidence>
<dbReference type="UniPathway" id="UPA00143"/>
<dbReference type="EMBL" id="GDJX01025205">
    <property type="protein sequence ID" value="JAT42731.1"/>
    <property type="molecule type" value="Transcribed_RNA"/>
</dbReference>
<sequence length="290" mass="30786">ETLLSPFHPLLEPRDRLTSPPMDAETSVLRSGRRWRRRPPPPSRSRGPKHAAAAPHPDREAPSGSASPRDAAALFSCSVCLGTAREPVVTHCGPLFCWPCLFRWVRRHCPGSGGGGCPVCESRVAIEPDDGAGVTPIYGIGGGRDPARDGGGGDGEDGISLEVPPRPRGVWRPEQYAGGGGWPQGTSRGDELVAFREALSDLSRDVDALEERLLQVMALVAQLRVLLLSAYARQIAGQDDSVGAPLAERRRIGEVLGLQGDGSDGGGDGVYRGTRSRRRQTNLGGGSQHS</sequence>
<feature type="compositionally biased region" description="Gly residues" evidence="11">
    <location>
        <begin position="139"/>
        <end position="153"/>
    </location>
</feature>
<comment type="function">
    <text evidence="9">E3 ubiquitin-protein ligase.</text>
</comment>
<keyword evidence="9" id="KW-0256">Endoplasmic reticulum</keyword>
<dbReference type="Pfam" id="PF00097">
    <property type="entry name" value="zf-C3HC4"/>
    <property type="match status" value="1"/>
</dbReference>
<dbReference type="InterPro" id="IPR001841">
    <property type="entry name" value="Znf_RING"/>
</dbReference>
<feature type="region of interest" description="Disordered" evidence="11">
    <location>
        <begin position="138"/>
        <end position="167"/>
    </location>
</feature>
<dbReference type="GO" id="GO:0008270">
    <property type="term" value="F:zinc ion binding"/>
    <property type="evidence" value="ECO:0007669"/>
    <property type="project" value="UniProtKB-KW"/>
</dbReference>
<keyword evidence="7 9" id="KW-0862">Zinc</keyword>
<evidence type="ECO:0000256" key="3">
    <source>
        <dbReference type="ARBA" id="ARBA00022679"/>
    </source>
</evidence>
<dbReference type="PROSITE" id="PS50089">
    <property type="entry name" value="ZF_RING_2"/>
    <property type="match status" value="1"/>
</dbReference>
<evidence type="ECO:0000256" key="9">
    <source>
        <dbReference type="RuleBase" id="RU369090"/>
    </source>
</evidence>
<dbReference type="AlphaFoldDB" id="A0A1D1XKA1"/>
<protein>
    <recommendedName>
        <fullName evidence="9">E3 ubiquitin-protein ligase RMA</fullName>
        <ecNumber evidence="9">2.3.2.27</ecNumber>
    </recommendedName>
    <alternativeName>
        <fullName evidence="9">Protein RING membrane-anchor</fullName>
    </alternativeName>
    <alternativeName>
        <fullName evidence="9">RING-type E3 ubiquitin transferase RMA</fullName>
    </alternativeName>
</protein>
<dbReference type="GO" id="GO:0005789">
    <property type="term" value="C:endoplasmic reticulum membrane"/>
    <property type="evidence" value="ECO:0007669"/>
    <property type="project" value="UniProtKB-SubCell"/>
</dbReference>
<comment type="subcellular location">
    <subcellularLocation>
        <location evidence="9">Endoplasmic reticulum membrane</location>
        <topology evidence="9">Single-pass type IV membrane protein</topology>
    </subcellularLocation>
</comment>
<feature type="compositionally biased region" description="Gly residues" evidence="11">
    <location>
        <begin position="259"/>
        <end position="270"/>
    </location>
</feature>
<evidence type="ECO:0000256" key="8">
    <source>
        <dbReference type="PROSITE-ProRule" id="PRU00175"/>
    </source>
</evidence>
<comment type="pathway">
    <text evidence="2 9">Protein modification; protein ubiquitination.</text>
</comment>
<proteinExistence type="predicted"/>
<reference evidence="13" key="1">
    <citation type="submission" date="2015-07" db="EMBL/GenBank/DDBJ databases">
        <title>Transcriptome Assembly of Anthurium amnicola.</title>
        <authorList>
            <person name="Suzuki J."/>
        </authorList>
    </citation>
    <scope>NUCLEOTIDE SEQUENCE</scope>
</reference>
<dbReference type="GO" id="GO:0016567">
    <property type="term" value="P:protein ubiquitination"/>
    <property type="evidence" value="ECO:0007669"/>
    <property type="project" value="UniProtKB-UniPathway"/>
</dbReference>
<dbReference type="SMART" id="SM00184">
    <property type="entry name" value="RING"/>
    <property type="match status" value="1"/>
</dbReference>
<dbReference type="GO" id="GO:0061630">
    <property type="term" value="F:ubiquitin protein ligase activity"/>
    <property type="evidence" value="ECO:0007669"/>
    <property type="project" value="UniProtKB-UniRule"/>
</dbReference>
<evidence type="ECO:0000256" key="5">
    <source>
        <dbReference type="ARBA" id="ARBA00022771"/>
    </source>
</evidence>
<comment type="catalytic activity">
    <reaction evidence="1 9">
        <text>S-ubiquitinyl-[E2 ubiquitin-conjugating enzyme]-L-cysteine + [acceptor protein]-L-lysine = [E2 ubiquitin-conjugating enzyme]-L-cysteine + N(6)-ubiquitinyl-[acceptor protein]-L-lysine.</text>
        <dbReference type="EC" id="2.3.2.27"/>
    </reaction>
</comment>
<feature type="region of interest" description="Disordered" evidence="11">
    <location>
        <begin position="1"/>
        <end position="68"/>
    </location>
</feature>
<keyword evidence="3 9" id="KW-0808">Transferase</keyword>
<feature type="non-terminal residue" evidence="13">
    <location>
        <position position="1"/>
    </location>
</feature>
<dbReference type="Gene3D" id="3.30.40.10">
    <property type="entry name" value="Zinc/RING finger domain, C3HC4 (zinc finger)"/>
    <property type="match status" value="1"/>
</dbReference>
<evidence type="ECO:0000256" key="4">
    <source>
        <dbReference type="ARBA" id="ARBA00022723"/>
    </source>
</evidence>
<evidence type="ECO:0000313" key="13">
    <source>
        <dbReference type="EMBL" id="JAT42731.1"/>
    </source>
</evidence>
<evidence type="ECO:0000256" key="10">
    <source>
        <dbReference type="SAM" id="Coils"/>
    </source>
</evidence>
<evidence type="ECO:0000256" key="7">
    <source>
        <dbReference type="ARBA" id="ARBA00022833"/>
    </source>
</evidence>
<dbReference type="SUPFAM" id="SSF57850">
    <property type="entry name" value="RING/U-box"/>
    <property type="match status" value="1"/>
</dbReference>